<comment type="subcellular location">
    <subcellularLocation>
        <location evidence="1 6">Membrane</location>
        <topology evidence="1 6">Multi-pass membrane protein</topology>
    </subcellularLocation>
</comment>
<dbReference type="AlphaFoldDB" id="A0A8T0QGF8"/>
<dbReference type="SUPFAM" id="SSF103481">
    <property type="entry name" value="Multidrug resistance efflux transporter EmrE"/>
    <property type="match status" value="1"/>
</dbReference>
<keyword evidence="4 6" id="KW-1133">Transmembrane helix</keyword>
<keyword evidence="9" id="KW-1185">Reference proteome</keyword>
<evidence type="ECO:0000256" key="4">
    <source>
        <dbReference type="ARBA" id="ARBA00022989"/>
    </source>
</evidence>
<dbReference type="InterPro" id="IPR030184">
    <property type="entry name" value="WAT1-related"/>
</dbReference>
<reference evidence="8" key="1">
    <citation type="submission" date="2020-05" db="EMBL/GenBank/DDBJ databases">
        <title>WGS assembly of Panicum virgatum.</title>
        <authorList>
            <person name="Lovell J.T."/>
            <person name="Jenkins J."/>
            <person name="Shu S."/>
            <person name="Juenger T.E."/>
            <person name="Schmutz J."/>
        </authorList>
    </citation>
    <scope>NUCLEOTIDE SEQUENCE</scope>
    <source>
        <strain evidence="8">AP13</strain>
    </source>
</reference>
<gene>
    <name evidence="8" type="ORF">PVAP13_7KG188910</name>
</gene>
<proteinExistence type="inferred from homology"/>
<name>A0A8T0QGF8_PANVG</name>
<feature type="transmembrane region" description="Helical" evidence="6">
    <location>
        <begin position="32"/>
        <end position="53"/>
    </location>
</feature>
<accession>A0A8T0QGF8</accession>
<comment type="caution">
    <text evidence="8">The sequence shown here is derived from an EMBL/GenBank/DDBJ whole genome shotgun (WGS) entry which is preliminary data.</text>
</comment>
<dbReference type="PROSITE" id="PS51257">
    <property type="entry name" value="PROKAR_LIPOPROTEIN"/>
    <property type="match status" value="1"/>
</dbReference>
<protein>
    <recommendedName>
        <fullName evidence="6">WAT1-related protein</fullName>
    </recommendedName>
</protein>
<evidence type="ECO:0000313" key="8">
    <source>
        <dbReference type="EMBL" id="KAG2572585.1"/>
    </source>
</evidence>
<evidence type="ECO:0000256" key="1">
    <source>
        <dbReference type="ARBA" id="ARBA00004141"/>
    </source>
</evidence>
<feature type="transmembrane region" description="Helical" evidence="6">
    <location>
        <begin position="123"/>
        <end position="142"/>
    </location>
</feature>
<dbReference type="Pfam" id="PF00892">
    <property type="entry name" value="EamA"/>
    <property type="match status" value="1"/>
</dbReference>
<comment type="caution">
    <text evidence="6">Lacks conserved residue(s) required for the propagation of feature annotation.</text>
</comment>
<keyword evidence="3 6" id="KW-0812">Transmembrane</keyword>
<feature type="transmembrane region" description="Helical" evidence="6">
    <location>
        <begin position="100"/>
        <end position="117"/>
    </location>
</feature>
<evidence type="ECO:0000259" key="7">
    <source>
        <dbReference type="Pfam" id="PF00892"/>
    </source>
</evidence>
<evidence type="ECO:0000313" key="9">
    <source>
        <dbReference type="Proteomes" id="UP000823388"/>
    </source>
</evidence>
<organism evidence="8 9">
    <name type="scientific">Panicum virgatum</name>
    <name type="common">Blackwell switchgrass</name>
    <dbReference type="NCBI Taxonomy" id="38727"/>
    <lineage>
        <taxon>Eukaryota</taxon>
        <taxon>Viridiplantae</taxon>
        <taxon>Streptophyta</taxon>
        <taxon>Embryophyta</taxon>
        <taxon>Tracheophyta</taxon>
        <taxon>Spermatophyta</taxon>
        <taxon>Magnoliopsida</taxon>
        <taxon>Liliopsida</taxon>
        <taxon>Poales</taxon>
        <taxon>Poaceae</taxon>
        <taxon>PACMAD clade</taxon>
        <taxon>Panicoideae</taxon>
        <taxon>Panicodae</taxon>
        <taxon>Paniceae</taxon>
        <taxon>Panicinae</taxon>
        <taxon>Panicum</taxon>
        <taxon>Panicum sect. Hiantes</taxon>
    </lineage>
</organism>
<dbReference type="Proteomes" id="UP000823388">
    <property type="component" value="Chromosome 7K"/>
</dbReference>
<dbReference type="InterPro" id="IPR037185">
    <property type="entry name" value="EmrE-like"/>
</dbReference>
<dbReference type="PANTHER" id="PTHR31218">
    <property type="entry name" value="WAT1-RELATED PROTEIN"/>
    <property type="match status" value="1"/>
</dbReference>
<keyword evidence="5 6" id="KW-0472">Membrane</keyword>
<evidence type="ECO:0000256" key="5">
    <source>
        <dbReference type="ARBA" id="ARBA00023136"/>
    </source>
</evidence>
<dbReference type="EMBL" id="CM029049">
    <property type="protein sequence ID" value="KAG2572585.1"/>
    <property type="molecule type" value="Genomic_DNA"/>
</dbReference>
<feature type="domain" description="EamA" evidence="7">
    <location>
        <begin position="2"/>
        <end position="140"/>
    </location>
</feature>
<comment type="similarity">
    <text evidence="2 6">Belongs to the drug/metabolite transporter (DMT) superfamily. Plant drug/metabolite exporter (P-DME) (TC 2.A.7.4) family.</text>
</comment>
<dbReference type="InterPro" id="IPR000620">
    <property type="entry name" value="EamA_dom"/>
</dbReference>
<evidence type="ECO:0000256" key="3">
    <source>
        <dbReference type="ARBA" id="ARBA00022692"/>
    </source>
</evidence>
<dbReference type="GO" id="GO:0022857">
    <property type="term" value="F:transmembrane transporter activity"/>
    <property type="evidence" value="ECO:0007669"/>
    <property type="project" value="InterPro"/>
</dbReference>
<evidence type="ECO:0000256" key="6">
    <source>
        <dbReference type="RuleBase" id="RU363077"/>
    </source>
</evidence>
<sequence length="150" mass="16358">MRGTFLLAGSSFMFACWYLIQSKVLSVYPYKYWSSMATCLIGGFQTALAGVIVRRDKDAWKIGCDINLLTIVYSGALATAGKYCLNCWAVAKKGPSYPPMFNPLSVVFTVVLGSIFIGDDITVGSLIGTTLVIVGTYVFLWAKANELPEK</sequence>
<evidence type="ECO:0000256" key="2">
    <source>
        <dbReference type="ARBA" id="ARBA00007635"/>
    </source>
</evidence>
<dbReference type="GO" id="GO:0016020">
    <property type="term" value="C:membrane"/>
    <property type="evidence" value="ECO:0007669"/>
    <property type="project" value="UniProtKB-SubCell"/>
</dbReference>